<dbReference type="Proteomes" id="UP000631114">
    <property type="component" value="Unassembled WGS sequence"/>
</dbReference>
<feature type="transmembrane region" description="Helical" evidence="1">
    <location>
        <begin position="12"/>
        <end position="45"/>
    </location>
</feature>
<keyword evidence="1" id="KW-1133">Transmembrane helix</keyword>
<sequence>MCSTFFSLGTHYWVHGTVVALFLIFAVSFTCLLTSILLCFLAIFAAFTKLKPGVKCENISSSLNTSVVEELGEQQKPKEKEVTADKLSQQDDASKIHDYISRSIDLSSENESIDLSSTSEDSDGYWQSGSNMGGLLTCSDDSISDDDSLIEIALPEGHYICPKDETKFKWQPSFPESIFQQEGLTELLAELNEMNEEDNLFEIDISMGSIKCSRLEIKA</sequence>
<evidence type="ECO:0000313" key="3">
    <source>
        <dbReference type="Proteomes" id="UP000631114"/>
    </source>
</evidence>
<name>A0A835LBK6_9MAGN</name>
<evidence type="ECO:0000313" key="2">
    <source>
        <dbReference type="EMBL" id="KAF9588385.1"/>
    </source>
</evidence>
<dbReference type="AlphaFoldDB" id="A0A835LBK6"/>
<dbReference type="PANTHER" id="PTHR35708:SF3">
    <property type="entry name" value="GB|AAD25831.1"/>
    <property type="match status" value="1"/>
</dbReference>
<dbReference type="OrthoDB" id="784738at2759"/>
<keyword evidence="3" id="KW-1185">Reference proteome</keyword>
<reference evidence="2 3" key="1">
    <citation type="submission" date="2020-10" db="EMBL/GenBank/DDBJ databases">
        <title>The Coptis chinensis genome and diversification of protoberbering-type alkaloids.</title>
        <authorList>
            <person name="Wang B."/>
            <person name="Shu S."/>
            <person name="Song C."/>
            <person name="Liu Y."/>
        </authorList>
    </citation>
    <scope>NUCLEOTIDE SEQUENCE [LARGE SCALE GENOMIC DNA]</scope>
    <source>
        <strain evidence="2">HL-2020</strain>
        <tissue evidence="2">Leaf</tissue>
    </source>
</reference>
<gene>
    <name evidence="2" type="ORF">IFM89_009400</name>
</gene>
<keyword evidence="1" id="KW-0812">Transmembrane</keyword>
<evidence type="ECO:0000256" key="1">
    <source>
        <dbReference type="SAM" id="Phobius"/>
    </source>
</evidence>
<keyword evidence="1" id="KW-0472">Membrane</keyword>
<accession>A0A835LBK6</accession>
<comment type="caution">
    <text evidence="2">The sequence shown here is derived from an EMBL/GenBank/DDBJ whole genome shotgun (WGS) entry which is preliminary data.</text>
</comment>
<dbReference type="PANTHER" id="PTHR35708">
    <property type="entry name" value="GB|AAD25831.1"/>
    <property type="match status" value="1"/>
</dbReference>
<protein>
    <submittedName>
        <fullName evidence="2">Uncharacterized protein</fullName>
    </submittedName>
</protein>
<proteinExistence type="predicted"/>
<dbReference type="EMBL" id="JADFTS010000009">
    <property type="protein sequence ID" value="KAF9588385.1"/>
    <property type="molecule type" value="Genomic_DNA"/>
</dbReference>
<organism evidence="2 3">
    <name type="scientific">Coptis chinensis</name>
    <dbReference type="NCBI Taxonomy" id="261450"/>
    <lineage>
        <taxon>Eukaryota</taxon>
        <taxon>Viridiplantae</taxon>
        <taxon>Streptophyta</taxon>
        <taxon>Embryophyta</taxon>
        <taxon>Tracheophyta</taxon>
        <taxon>Spermatophyta</taxon>
        <taxon>Magnoliopsida</taxon>
        <taxon>Ranunculales</taxon>
        <taxon>Ranunculaceae</taxon>
        <taxon>Coptidoideae</taxon>
        <taxon>Coptis</taxon>
    </lineage>
</organism>